<evidence type="ECO:0000256" key="1">
    <source>
        <dbReference type="ARBA" id="ARBA00009998"/>
    </source>
</evidence>
<dbReference type="PANTHER" id="PTHR34137:SF1">
    <property type="entry name" value="EXODEOXYRIBONUCLEASE 7 SMALL SUBUNIT"/>
    <property type="match status" value="1"/>
</dbReference>
<reference evidence="8 9" key="1">
    <citation type="submission" date="2024-02" db="EMBL/GenBank/DDBJ databases">
        <title>Rhodopirellula caenicola NBRC 110016.</title>
        <authorList>
            <person name="Ichikawa N."/>
            <person name="Katano-Makiyama Y."/>
            <person name="Hidaka K."/>
        </authorList>
    </citation>
    <scope>NUCLEOTIDE SEQUENCE [LARGE SCALE GENOMIC DNA]</scope>
    <source>
        <strain evidence="8 9">NBRC 110016</strain>
    </source>
</reference>
<dbReference type="Proteomes" id="UP001416858">
    <property type="component" value="Unassembled WGS sequence"/>
</dbReference>
<dbReference type="InterPro" id="IPR037004">
    <property type="entry name" value="Exonuc_VII_ssu_sf"/>
</dbReference>
<evidence type="ECO:0000256" key="6">
    <source>
        <dbReference type="HAMAP-Rule" id="MF_00337"/>
    </source>
</evidence>
<evidence type="ECO:0000256" key="5">
    <source>
        <dbReference type="ARBA" id="ARBA00022839"/>
    </source>
</evidence>
<comment type="subunit">
    <text evidence="6">Heterooligomer composed of large and small subunits.</text>
</comment>
<protein>
    <recommendedName>
        <fullName evidence="6">Exodeoxyribonuclease 7 small subunit</fullName>
        <ecNumber evidence="6">3.1.11.6</ecNumber>
    </recommendedName>
    <alternativeName>
        <fullName evidence="6">Exodeoxyribonuclease VII small subunit</fullName>
        <shortName evidence="6">Exonuclease VII small subunit</shortName>
    </alternativeName>
</protein>
<organism evidence="8 9">
    <name type="scientific">Novipirellula caenicola</name>
    <dbReference type="NCBI Taxonomy" id="1536901"/>
    <lineage>
        <taxon>Bacteria</taxon>
        <taxon>Pseudomonadati</taxon>
        <taxon>Planctomycetota</taxon>
        <taxon>Planctomycetia</taxon>
        <taxon>Pirellulales</taxon>
        <taxon>Pirellulaceae</taxon>
        <taxon>Novipirellula</taxon>
    </lineage>
</organism>
<dbReference type="Gene3D" id="1.10.287.1040">
    <property type="entry name" value="Exonuclease VII, small subunit"/>
    <property type="match status" value="1"/>
</dbReference>
<comment type="catalytic activity">
    <reaction evidence="6">
        <text>Exonucleolytic cleavage in either 5'- to 3'- or 3'- to 5'-direction to yield nucleoside 5'-phosphates.</text>
        <dbReference type="EC" id="3.1.11.6"/>
    </reaction>
</comment>
<dbReference type="HAMAP" id="MF_00337">
    <property type="entry name" value="Exonuc_7_S"/>
    <property type="match status" value="1"/>
</dbReference>
<proteinExistence type="inferred from homology"/>
<gene>
    <name evidence="6 8" type="primary">xseB</name>
    <name evidence="8" type="ORF">Rcae01_01182</name>
</gene>
<dbReference type="SUPFAM" id="SSF116842">
    <property type="entry name" value="XseB-like"/>
    <property type="match status" value="1"/>
</dbReference>
<keyword evidence="3 6" id="KW-0540">Nuclease</keyword>
<dbReference type="NCBIfam" id="TIGR01280">
    <property type="entry name" value="xseB"/>
    <property type="match status" value="1"/>
</dbReference>
<evidence type="ECO:0000256" key="3">
    <source>
        <dbReference type="ARBA" id="ARBA00022722"/>
    </source>
</evidence>
<evidence type="ECO:0000256" key="7">
    <source>
        <dbReference type="SAM" id="MobiDB-lite"/>
    </source>
</evidence>
<comment type="subcellular location">
    <subcellularLocation>
        <location evidence="6">Cytoplasm</location>
    </subcellularLocation>
</comment>
<dbReference type="InterPro" id="IPR003761">
    <property type="entry name" value="Exonuc_VII_S"/>
</dbReference>
<feature type="region of interest" description="Disordered" evidence="7">
    <location>
        <begin position="78"/>
        <end position="123"/>
    </location>
</feature>
<comment type="similarity">
    <text evidence="1 6">Belongs to the XseB family.</text>
</comment>
<dbReference type="EC" id="3.1.11.6" evidence="6"/>
<dbReference type="RefSeq" id="WP_345682736.1">
    <property type="nucleotide sequence ID" value="NZ_BAABRO010000002.1"/>
</dbReference>
<keyword evidence="2 6" id="KW-0963">Cytoplasm</keyword>
<evidence type="ECO:0000313" key="8">
    <source>
        <dbReference type="EMBL" id="GAA5505735.1"/>
    </source>
</evidence>
<evidence type="ECO:0000256" key="4">
    <source>
        <dbReference type="ARBA" id="ARBA00022801"/>
    </source>
</evidence>
<keyword evidence="4 6" id="KW-0378">Hydrolase</keyword>
<sequence>MAKKKSTASDPASESDSAEIDFEQAVGEVQQIVSELESGELGLSESLSHYERGIKRLNQCHGLLEAAERKVTLLSGFDADGNPVTDPFEGADEKDSAPAKAGRRGRGTAKRKPDNDDEIGGLF</sequence>
<feature type="compositionally biased region" description="Basic residues" evidence="7">
    <location>
        <begin position="101"/>
        <end position="110"/>
    </location>
</feature>
<name>A0ABP9VMC4_9BACT</name>
<dbReference type="Pfam" id="PF02609">
    <property type="entry name" value="Exonuc_VII_S"/>
    <property type="match status" value="1"/>
</dbReference>
<keyword evidence="9" id="KW-1185">Reference proteome</keyword>
<keyword evidence="5 6" id="KW-0269">Exonuclease</keyword>
<comment type="caution">
    <text evidence="8">The sequence shown here is derived from an EMBL/GenBank/DDBJ whole genome shotgun (WGS) entry which is preliminary data.</text>
</comment>
<comment type="function">
    <text evidence="6">Bidirectionally degrades single-stranded DNA into large acid-insoluble oligonucleotides, which are then degraded further into small acid-soluble oligonucleotides.</text>
</comment>
<accession>A0ABP9VMC4</accession>
<dbReference type="PANTHER" id="PTHR34137">
    <property type="entry name" value="EXODEOXYRIBONUCLEASE 7 SMALL SUBUNIT"/>
    <property type="match status" value="1"/>
</dbReference>
<feature type="region of interest" description="Disordered" evidence="7">
    <location>
        <begin position="1"/>
        <end position="20"/>
    </location>
</feature>
<evidence type="ECO:0000313" key="9">
    <source>
        <dbReference type="Proteomes" id="UP001416858"/>
    </source>
</evidence>
<dbReference type="EMBL" id="BAABRO010000002">
    <property type="protein sequence ID" value="GAA5505735.1"/>
    <property type="molecule type" value="Genomic_DNA"/>
</dbReference>
<evidence type="ECO:0000256" key="2">
    <source>
        <dbReference type="ARBA" id="ARBA00022490"/>
    </source>
</evidence>